<dbReference type="Pfam" id="PF02203">
    <property type="entry name" value="TarH"/>
    <property type="match status" value="1"/>
</dbReference>
<dbReference type="InterPro" id="IPR003122">
    <property type="entry name" value="Tar_rcpt_lig-bd"/>
</dbReference>
<dbReference type="CDD" id="cd17529">
    <property type="entry name" value="HAMP_I"/>
    <property type="match status" value="1"/>
</dbReference>
<evidence type="ECO:0000256" key="9">
    <source>
        <dbReference type="ARBA" id="ARBA00029447"/>
    </source>
</evidence>
<evidence type="ECO:0000256" key="2">
    <source>
        <dbReference type="ARBA" id="ARBA00022475"/>
    </source>
</evidence>
<feature type="transmembrane region" description="Helical" evidence="13">
    <location>
        <begin position="184"/>
        <end position="210"/>
    </location>
</feature>
<keyword evidence="6 13" id="KW-1133">Transmembrane helix</keyword>
<evidence type="ECO:0000256" key="8">
    <source>
        <dbReference type="ARBA" id="ARBA00023224"/>
    </source>
</evidence>
<evidence type="ECO:0000313" key="15">
    <source>
        <dbReference type="EMBL" id="SCU79947.1"/>
    </source>
</evidence>
<dbReference type="InterPro" id="IPR051310">
    <property type="entry name" value="MCP_chemotaxis"/>
</dbReference>
<dbReference type="SUPFAM" id="SSF58104">
    <property type="entry name" value="Methyl-accepting chemotaxis protein (MCP) signaling domain"/>
    <property type="match status" value="1"/>
</dbReference>
<keyword evidence="7 13" id="KW-0472">Membrane</keyword>
<dbReference type="AlphaFoldDB" id="A0A1K0IJG9"/>
<evidence type="ECO:0000256" key="3">
    <source>
        <dbReference type="ARBA" id="ARBA00022481"/>
    </source>
</evidence>
<name>A0A1K0IJG9_CUPNE</name>
<dbReference type="InterPro" id="IPR004090">
    <property type="entry name" value="Chemotax_Me-accpt_rcpt"/>
</dbReference>
<evidence type="ECO:0000256" key="10">
    <source>
        <dbReference type="PROSITE-ProRule" id="PRU00284"/>
    </source>
</evidence>
<comment type="subcellular location">
    <subcellularLocation>
        <location evidence="1">Cell inner membrane</location>
        <topology evidence="1">Multi-pass membrane protein</topology>
    </subcellularLocation>
</comment>
<dbReference type="PRINTS" id="PR00260">
    <property type="entry name" value="CHEMTRNSDUCR"/>
</dbReference>
<dbReference type="PANTHER" id="PTHR43531">
    <property type="entry name" value="PROTEIN ICFG"/>
    <property type="match status" value="1"/>
</dbReference>
<evidence type="ECO:0000256" key="5">
    <source>
        <dbReference type="ARBA" id="ARBA00022692"/>
    </source>
</evidence>
<reference evidence="15" key="1">
    <citation type="submission" date="2016-09" db="EMBL/GenBank/DDBJ databases">
        <authorList>
            <person name="Capua I."/>
            <person name="De Benedictis P."/>
            <person name="Joannis T."/>
            <person name="Lombin L.H."/>
            <person name="Cattoli G."/>
        </authorList>
    </citation>
    <scope>NUCLEOTIDE SEQUENCE</scope>
    <source>
        <strain evidence="15">B9</strain>
    </source>
</reference>
<organism evidence="15">
    <name type="scientific">Cupriavidus necator</name>
    <name type="common">Alcaligenes eutrophus</name>
    <name type="synonym">Ralstonia eutropha</name>
    <dbReference type="NCBI Taxonomy" id="106590"/>
    <lineage>
        <taxon>Bacteria</taxon>
        <taxon>Pseudomonadati</taxon>
        <taxon>Pseudomonadota</taxon>
        <taxon>Betaproteobacteria</taxon>
        <taxon>Burkholderiales</taxon>
        <taxon>Burkholderiaceae</taxon>
        <taxon>Cupriavidus</taxon>
    </lineage>
</organism>
<gene>
    <name evidence="15" type="primary">tse</name>
    <name evidence="15" type="ORF">CNECB9_3940016</name>
</gene>
<protein>
    <submittedName>
        <fullName evidence="15">Methyl-accepting chemotaxis serine transducer</fullName>
    </submittedName>
</protein>
<feature type="compositionally biased region" description="Polar residues" evidence="12">
    <location>
        <begin position="567"/>
        <end position="578"/>
    </location>
</feature>
<feature type="coiled-coil region" evidence="11">
    <location>
        <begin position="471"/>
        <end position="498"/>
    </location>
</feature>
<dbReference type="PROSITE" id="PS50111">
    <property type="entry name" value="CHEMOTAXIS_TRANSDUC_2"/>
    <property type="match status" value="1"/>
</dbReference>
<evidence type="ECO:0000256" key="12">
    <source>
        <dbReference type="SAM" id="MobiDB-lite"/>
    </source>
</evidence>
<proteinExistence type="inferred from homology"/>
<dbReference type="EMBL" id="FMSH01000328">
    <property type="protein sequence ID" value="SCU79947.1"/>
    <property type="molecule type" value="Genomic_DNA"/>
</dbReference>
<dbReference type="GO" id="GO:0004888">
    <property type="term" value="F:transmembrane signaling receptor activity"/>
    <property type="evidence" value="ECO:0007669"/>
    <property type="project" value="InterPro"/>
</dbReference>
<dbReference type="FunFam" id="1.10.287.950:FF:000001">
    <property type="entry name" value="Methyl-accepting chemotaxis sensory transducer"/>
    <property type="match status" value="1"/>
</dbReference>
<evidence type="ECO:0000256" key="13">
    <source>
        <dbReference type="SAM" id="Phobius"/>
    </source>
</evidence>
<evidence type="ECO:0000256" key="4">
    <source>
        <dbReference type="ARBA" id="ARBA00022519"/>
    </source>
</evidence>
<sequence>MSNLKVSTRLMMLTGVLAALLVAIGSLGLWGINKTAEGLESVYKDRMQAILPLAEIGDRLMRNRLALALAVITPDAATIASSVETVESNIVAIGKTWEAFQATYMTQEEQRLARDFAQAREKFVKEGLLPTVAALRANNVDEARHLVTQKLRPLFAPVREGNLALQKLQADEAKREFNSAQARYATLFTAFIFCIAAGLAFALAFGLWLVRSIGRQLGAEPGEAAELAQRVATGDLSVPIALKPGDTTSLMAQLKLMQESLVQVVTGVRQNAEGVAAASAQIAQGNQDLSQRTEEQASALEETSASMEELGTTVRQNADNARQANQLALGAATVAVKGGDVVGQVVDTMKSINDSSRQISDIIGVIDSIAFQTNILALNAAVEAARAGEQGRGFAVVAGEVRNLAQRSADAAKDIKNLITTSVERVDQGTALVDQAGATMQEIVSAIKRVTDIMGEISAASTEQSAGVTQVGEAVSQMDQATQQNAALVEESAAAAENLKLQARDLVQAVAVFTLSHVRDSVTSASAAARAMPAQVARRSPTLAQNVVRPQFKSRTGAAPVAATAEPVQTGTGSWASF</sequence>
<keyword evidence="2" id="KW-1003">Cell membrane</keyword>
<keyword evidence="3" id="KW-0488">Methylation</keyword>
<keyword evidence="8 10" id="KW-0807">Transducer</keyword>
<evidence type="ECO:0000256" key="11">
    <source>
        <dbReference type="SAM" id="Coils"/>
    </source>
</evidence>
<dbReference type="PANTHER" id="PTHR43531:SF14">
    <property type="entry name" value="METHYL-ACCEPTING CHEMOTAXIS PROTEIN I-RELATED"/>
    <property type="match status" value="1"/>
</dbReference>
<feature type="region of interest" description="Disordered" evidence="12">
    <location>
        <begin position="555"/>
        <end position="578"/>
    </location>
</feature>
<dbReference type="GO" id="GO:0005886">
    <property type="term" value="C:plasma membrane"/>
    <property type="evidence" value="ECO:0007669"/>
    <property type="project" value="UniProtKB-SubCell"/>
</dbReference>
<accession>A0A1K0IJG9</accession>
<dbReference type="Gene3D" id="1.10.287.950">
    <property type="entry name" value="Methyl-accepting chemotaxis protein"/>
    <property type="match status" value="1"/>
</dbReference>
<evidence type="ECO:0000256" key="7">
    <source>
        <dbReference type="ARBA" id="ARBA00023136"/>
    </source>
</evidence>
<feature type="domain" description="Methyl-accepting transducer" evidence="14">
    <location>
        <begin position="271"/>
        <end position="500"/>
    </location>
</feature>
<keyword evidence="5 13" id="KW-0812">Transmembrane</keyword>
<keyword evidence="11" id="KW-0175">Coiled coil</keyword>
<evidence type="ECO:0000256" key="1">
    <source>
        <dbReference type="ARBA" id="ARBA00004429"/>
    </source>
</evidence>
<dbReference type="InterPro" id="IPR004089">
    <property type="entry name" value="MCPsignal_dom"/>
</dbReference>
<evidence type="ECO:0000259" key="14">
    <source>
        <dbReference type="PROSITE" id="PS50111"/>
    </source>
</evidence>
<dbReference type="GO" id="GO:0007165">
    <property type="term" value="P:signal transduction"/>
    <property type="evidence" value="ECO:0007669"/>
    <property type="project" value="UniProtKB-KW"/>
</dbReference>
<keyword evidence="4" id="KW-0997">Cell inner membrane</keyword>
<dbReference type="SMART" id="SM00283">
    <property type="entry name" value="MA"/>
    <property type="match status" value="1"/>
</dbReference>
<dbReference type="Pfam" id="PF00015">
    <property type="entry name" value="MCPsignal"/>
    <property type="match status" value="1"/>
</dbReference>
<evidence type="ECO:0000256" key="6">
    <source>
        <dbReference type="ARBA" id="ARBA00022989"/>
    </source>
</evidence>
<comment type="similarity">
    <text evidence="9">Belongs to the methyl-accepting chemotaxis (MCP) protein family.</text>
</comment>
<dbReference type="GO" id="GO:0006935">
    <property type="term" value="P:chemotaxis"/>
    <property type="evidence" value="ECO:0007669"/>
    <property type="project" value="InterPro"/>
</dbReference>
<dbReference type="CDD" id="cd11386">
    <property type="entry name" value="MCP_signal"/>
    <property type="match status" value="1"/>
</dbReference>